<dbReference type="AlphaFoldDB" id="A0A2W4L8D4"/>
<organism evidence="5">
    <name type="scientific">Thermocrispum agreste</name>
    <dbReference type="NCBI Taxonomy" id="37925"/>
    <lineage>
        <taxon>Bacteria</taxon>
        <taxon>Bacillati</taxon>
        <taxon>Actinomycetota</taxon>
        <taxon>Actinomycetes</taxon>
        <taxon>Pseudonocardiales</taxon>
        <taxon>Pseudonocardiaceae</taxon>
        <taxon>Thermocrispum</taxon>
    </lineage>
</organism>
<comment type="similarity">
    <text evidence="1">Belongs to the leucine-binding protein family.</text>
</comment>
<reference evidence="5" key="1">
    <citation type="submission" date="2018-05" db="EMBL/GenBank/DDBJ databases">
        <authorList>
            <person name="Lanie J.A."/>
            <person name="Ng W.-L."/>
            <person name="Kazmierczak K.M."/>
            <person name="Andrzejewski T.M."/>
            <person name="Davidsen T.M."/>
            <person name="Wayne K.J."/>
            <person name="Tettelin H."/>
            <person name="Glass J.I."/>
            <person name="Rusch D."/>
            <person name="Podicherti R."/>
            <person name="Tsui H.-C.T."/>
            <person name="Winkler M.E."/>
        </authorList>
    </citation>
    <scope>NUCLEOTIDE SEQUENCE</scope>
    <source>
        <strain evidence="5">ZC4RG45</strain>
    </source>
</reference>
<dbReference type="SUPFAM" id="SSF53822">
    <property type="entry name" value="Periplasmic binding protein-like I"/>
    <property type="match status" value="1"/>
</dbReference>
<keyword evidence="2 3" id="KW-0732">Signal</keyword>
<dbReference type="PROSITE" id="PS51257">
    <property type="entry name" value="PROKAR_LIPOPROTEIN"/>
    <property type="match status" value="1"/>
</dbReference>
<protein>
    <recommendedName>
        <fullName evidence="4">Leucine-binding protein domain-containing protein</fullName>
    </recommendedName>
</protein>
<dbReference type="EMBL" id="QGUI01000738">
    <property type="protein sequence ID" value="PZM91866.1"/>
    <property type="molecule type" value="Genomic_DNA"/>
</dbReference>
<dbReference type="InterPro" id="IPR028081">
    <property type="entry name" value="Leu-bd"/>
</dbReference>
<feature type="signal peptide" evidence="3">
    <location>
        <begin position="1"/>
        <end position="23"/>
    </location>
</feature>
<name>A0A2W4L8D4_9PSEU</name>
<dbReference type="Pfam" id="PF13458">
    <property type="entry name" value="Peripla_BP_6"/>
    <property type="match status" value="1"/>
</dbReference>
<evidence type="ECO:0000256" key="1">
    <source>
        <dbReference type="ARBA" id="ARBA00010062"/>
    </source>
</evidence>
<dbReference type="CDD" id="cd06332">
    <property type="entry name" value="PBP1_aromatic_compounds-like"/>
    <property type="match status" value="1"/>
</dbReference>
<evidence type="ECO:0000256" key="3">
    <source>
        <dbReference type="SAM" id="SignalP"/>
    </source>
</evidence>
<feature type="domain" description="Leucine-binding protein" evidence="4">
    <location>
        <begin position="37"/>
        <end position="374"/>
    </location>
</feature>
<dbReference type="PANTHER" id="PTHR30483:SF6">
    <property type="entry name" value="PERIPLASMIC BINDING PROTEIN OF ABC TRANSPORTER FOR NATURAL AMINO ACIDS"/>
    <property type="match status" value="1"/>
</dbReference>
<evidence type="ECO:0000259" key="4">
    <source>
        <dbReference type="Pfam" id="PF13458"/>
    </source>
</evidence>
<evidence type="ECO:0000313" key="5">
    <source>
        <dbReference type="EMBL" id="PZM91866.1"/>
    </source>
</evidence>
<dbReference type="Gene3D" id="3.40.50.2300">
    <property type="match status" value="2"/>
</dbReference>
<gene>
    <name evidence="5" type="ORF">DIU77_16420</name>
</gene>
<comment type="caution">
    <text evidence="5">The sequence shown here is derived from an EMBL/GenBank/DDBJ whole genome shotgun (WGS) entry which is preliminary data.</text>
</comment>
<dbReference type="InterPro" id="IPR028082">
    <property type="entry name" value="Peripla_BP_I"/>
</dbReference>
<evidence type="ECO:0000256" key="2">
    <source>
        <dbReference type="ARBA" id="ARBA00022729"/>
    </source>
</evidence>
<dbReference type="PANTHER" id="PTHR30483">
    <property type="entry name" value="LEUCINE-SPECIFIC-BINDING PROTEIN"/>
    <property type="match status" value="1"/>
</dbReference>
<sequence>MPRPTRRVSLLLPLALSAVMAIAGCGRGGGGDGDPDTVTVGFIAPVTGFAAALGTDMQRGWDLYWELNGQTVDGVTIRTVYEDDAGDPDVALTKARRLVEREGVDLVAGPVLANTAYAVANYVAGQGIPTLHITGADDLTQRQFDPHILRAGYTSRPSNFTPGTWAYQAGHRRAVTLCPDYAFGWESCGGFVSAFTAAGGEIIEQLWQPLGTQDFSTYVNQVKSLNPDIAFIGSAGGPDAILLYNAWQDFGLSDIPMIGNCCFADEVFLREVKDKALGVRSLTYWAAGRDSTAVREFVDAYEERHNEVPSLYAAGSYLMAQVVAETLRSTGGKVEGDSFTKAAAKLTFDDSVYGPIRFDDHHNIVGPVYLTEATRRADGTIWNVPVETFDAQSQFWNKSPEEYLKQPVFSRDHTGL</sequence>
<accession>A0A2W4L8D4</accession>
<proteinExistence type="inferred from homology"/>
<feature type="chain" id="PRO_5016169585" description="Leucine-binding protein domain-containing protein" evidence="3">
    <location>
        <begin position="24"/>
        <end position="416"/>
    </location>
</feature>
<dbReference type="InterPro" id="IPR051010">
    <property type="entry name" value="BCAA_transport"/>
</dbReference>